<sequence>MITKYTCQNGVRVVLENIPSVRSVAIGIWVGTGSRDELPGNNGISHFLEHMFFKGTTTRNAKELAEAFDSIGGQVNAFTSKEYTCYYAKVLDNHSQYALEILADMFFNSTFAEDELNKEKNVVGEEIKMYEDAPDDIVHDLLSKAAFDNHPLGYPILGTEQTLSTFTGDLLRSYVEEMYTPEKIVISIAGNIDESFIKEVERLFGSFNREGRRQDEAKPVFKSNHVTRQKDTEQAHLCIGFEGLSIGDPDIYSLIVMNNIFGGSMSSRLFQEVREERGLAYSVFSYHSSYKDSGIVTIYGGTGANQIDALFETINSTLGELKRDGITEKELRNSKEQLKGNLMLGLESTNSRMSRNGKNELLLKRHKTLDEIIDEIDGVSIQSVNDLANRIFTDQYTLALISPEEKLLLQSS</sequence>
<dbReference type="PANTHER" id="PTHR11851:SF49">
    <property type="entry name" value="MITOCHONDRIAL-PROCESSING PEPTIDASE SUBUNIT ALPHA"/>
    <property type="match status" value="1"/>
</dbReference>
<evidence type="ECO:0000259" key="3">
    <source>
        <dbReference type="Pfam" id="PF00675"/>
    </source>
</evidence>
<dbReference type="InterPro" id="IPR001431">
    <property type="entry name" value="Pept_M16_Zn_BS"/>
</dbReference>
<reference evidence="5 6" key="1">
    <citation type="submission" date="2020-08" db="EMBL/GenBank/DDBJ databases">
        <title>A Genomic Blueprint of the Chicken Gut Microbiome.</title>
        <authorList>
            <person name="Gilroy R."/>
            <person name="Ravi A."/>
            <person name="Getino M."/>
            <person name="Pursley I."/>
            <person name="Horton D.L."/>
            <person name="Alikhan N.-F."/>
            <person name="Baker D."/>
            <person name="Gharbi K."/>
            <person name="Hall N."/>
            <person name="Watson M."/>
            <person name="Adriaenssens E.M."/>
            <person name="Foster-Nyarko E."/>
            <person name="Jarju S."/>
            <person name="Secka A."/>
            <person name="Antonio M."/>
            <person name="Oren A."/>
            <person name="Chaudhuri R."/>
            <person name="La Ragione R.M."/>
            <person name="Hildebrand F."/>
            <person name="Pallen M.J."/>
        </authorList>
    </citation>
    <scope>NUCLEOTIDE SEQUENCE [LARGE SCALE GENOMIC DNA]</scope>
    <source>
        <strain evidence="5 6">Sa1BUA2</strain>
    </source>
</reference>
<evidence type="ECO:0000256" key="1">
    <source>
        <dbReference type="ARBA" id="ARBA00007261"/>
    </source>
</evidence>
<organism evidence="5 6">
    <name type="scientific">Bacillus norwichensis</name>
    <dbReference type="NCBI Taxonomy" id="2762217"/>
    <lineage>
        <taxon>Bacteria</taxon>
        <taxon>Bacillati</taxon>
        <taxon>Bacillota</taxon>
        <taxon>Bacilli</taxon>
        <taxon>Bacillales</taxon>
        <taxon>Bacillaceae</taxon>
        <taxon>Bacillus</taxon>
    </lineage>
</organism>
<gene>
    <name evidence="5" type="ORF">H9631_03130</name>
</gene>
<protein>
    <submittedName>
        <fullName evidence="5">Insulinase family protein</fullName>
    </submittedName>
</protein>
<name>A0ABR8VHI3_9BACI</name>
<dbReference type="Pfam" id="PF05193">
    <property type="entry name" value="Peptidase_M16_C"/>
    <property type="match status" value="1"/>
</dbReference>
<dbReference type="Gene3D" id="3.30.830.10">
    <property type="entry name" value="Metalloenzyme, LuxS/M16 peptidase-like"/>
    <property type="match status" value="2"/>
</dbReference>
<dbReference type="InterPro" id="IPR007863">
    <property type="entry name" value="Peptidase_M16_C"/>
</dbReference>
<dbReference type="SUPFAM" id="SSF63411">
    <property type="entry name" value="LuxS/MPP-like metallohydrolase"/>
    <property type="match status" value="2"/>
</dbReference>
<dbReference type="InterPro" id="IPR011765">
    <property type="entry name" value="Pept_M16_N"/>
</dbReference>
<feature type="domain" description="Peptidase M16 C-terminal" evidence="4">
    <location>
        <begin position="166"/>
        <end position="338"/>
    </location>
</feature>
<accession>A0ABR8VHI3</accession>
<evidence type="ECO:0000256" key="2">
    <source>
        <dbReference type="RuleBase" id="RU004447"/>
    </source>
</evidence>
<dbReference type="Pfam" id="PF00675">
    <property type="entry name" value="Peptidase_M16"/>
    <property type="match status" value="1"/>
</dbReference>
<dbReference type="EMBL" id="JACSPV010000003">
    <property type="protein sequence ID" value="MBD8004061.1"/>
    <property type="molecule type" value="Genomic_DNA"/>
</dbReference>
<dbReference type="Proteomes" id="UP000648182">
    <property type="component" value="Unassembled WGS sequence"/>
</dbReference>
<dbReference type="RefSeq" id="WP_191809839.1">
    <property type="nucleotide sequence ID" value="NZ_JACSPV010000003.1"/>
</dbReference>
<evidence type="ECO:0000313" key="6">
    <source>
        <dbReference type="Proteomes" id="UP000648182"/>
    </source>
</evidence>
<dbReference type="PANTHER" id="PTHR11851">
    <property type="entry name" value="METALLOPROTEASE"/>
    <property type="match status" value="1"/>
</dbReference>
<evidence type="ECO:0000259" key="4">
    <source>
        <dbReference type="Pfam" id="PF05193"/>
    </source>
</evidence>
<comment type="similarity">
    <text evidence="1 2">Belongs to the peptidase M16 family.</text>
</comment>
<comment type="caution">
    <text evidence="5">The sequence shown here is derived from an EMBL/GenBank/DDBJ whole genome shotgun (WGS) entry which is preliminary data.</text>
</comment>
<dbReference type="InterPro" id="IPR050361">
    <property type="entry name" value="MPP/UQCRC_Complex"/>
</dbReference>
<feature type="domain" description="Peptidase M16 N-terminal" evidence="3">
    <location>
        <begin position="12"/>
        <end position="159"/>
    </location>
</feature>
<dbReference type="PROSITE" id="PS00143">
    <property type="entry name" value="INSULINASE"/>
    <property type="match status" value="1"/>
</dbReference>
<dbReference type="InterPro" id="IPR011249">
    <property type="entry name" value="Metalloenz_LuxS/M16"/>
</dbReference>
<keyword evidence="6" id="KW-1185">Reference proteome</keyword>
<proteinExistence type="inferred from homology"/>
<evidence type="ECO:0000313" key="5">
    <source>
        <dbReference type="EMBL" id="MBD8004061.1"/>
    </source>
</evidence>